<evidence type="ECO:0000256" key="1">
    <source>
        <dbReference type="SAM" id="MobiDB-lite"/>
    </source>
</evidence>
<dbReference type="Proteomes" id="UP001285908">
    <property type="component" value="Unassembled WGS sequence"/>
</dbReference>
<keyword evidence="3" id="KW-1185">Reference proteome</keyword>
<reference evidence="2 3" key="1">
    <citation type="journal article" date="2023" name="Mol. Phylogenet. Evol.">
        <title>Genome-scale phylogeny and comparative genomics of the fungal order Sordariales.</title>
        <authorList>
            <person name="Hensen N."/>
            <person name="Bonometti L."/>
            <person name="Westerberg I."/>
            <person name="Brannstrom I.O."/>
            <person name="Guillou S."/>
            <person name="Cros-Aarteil S."/>
            <person name="Calhoun S."/>
            <person name="Haridas S."/>
            <person name="Kuo A."/>
            <person name="Mondo S."/>
            <person name="Pangilinan J."/>
            <person name="Riley R."/>
            <person name="LaButti K."/>
            <person name="Andreopoulos B."/>
            <person name="Lipzen A."/>
            <person name="Chen C."/>
            <person name="Yan M."/>
            <person name="Daum C."/>
            <person name="Ng V."/>
            <person name="Clum A."/>
            <person name="Steindorff A."/>
            <person name="Ohm R.A."/>
            <person name="Martin F."/>
            <person name="Silar P."/>
            <person name="Natvig D.O."/>
            <person name="Lalanne C."/>
            <person name="Gautier V."/>
            <person name="Ament-Velasquez S.L."/>
            <person name="Kruys A."/>
            <person name="Hutchinson M.I."/>
            <person name="Powell A.J."/>
            <person name="Barry K."/>
            <person name="Miller A.N."/>
            <person name="Grigoriev I.V."/>
            <person name="Debuchy R."/>
            <person name="Gladieux P."/>
            <person name="Hiltunen Thoren M."/>
            <person name="Johannesson H."/>
        </authorList>
    </citation>
    <scope>NUCLEOTIDE SEQUENCE [LARGE SCALE GENOMIC DNA]</scope>
    <source>
        <strain evidence="2 3">FGSC 10403</strain>
    </source>
</reference>
<dbReference type="RefSeq" id="XP_062692199.1">
    <property type="nucleotide sequence ID" value="XM_062837372.1"/>
</dbReference>
<dbReference type="GeneID" id="87874994"/>
<feature type="region of interest" description="Disordered" evidence="1">
    <location>
        <begin position="50"/>
        <end position="88"/>
    </location>
</feature>
<organism evidence="2 3">
    <name type="scientific">Neurospora hispaniola</name>
    <dbReference type="NCBI Taxonomy" id="588809"/>
    <lineage>
        <taxon>Eukaryota</taxon>
        <taxon>Fungi</taxon>
        <taxon>Dikarya</taxon>
        <taxon>Ascomycota</taxon>
        <taxon>Pezizomycotina</taxon>
        <taxon>Sordariomycetes</taxon>
        <taxon>Sordariomycetidae</taxon>
        <taxon>Sordariales</taxon>
        <taxon>Sordariaceae</taxon>
        <taxon>Neurospora</taxon>
    </lineage>
</organism>
<dbReference type="AlphaFoldDB" id="A0AAJ0I6K3"/>
<gene>
    <name evidence="2" type="ORF">B0T23DRAFT_382993</name>
</gene>
<sequence>MDSRRWRRRRRVEREISSMKRFCFGWTSMEREIGWVNHAVYLGFVAQAGSRPQTRGYPPCSPQQEEEEEEEEARSSHQGRESECKATPPITPVDSFFFPPCVRGWLVSLSLHGKRKKSLGFFRAPNTTNNHLNGLWLWREKLIRTNIDRLAWSVR</sequence>
<evidence type="ECO:0000313" key="3">
    <source>
        <dbReference type="Proteomes" id="UP001285908"/>
    </source>
</evidence>
<accession>A0AAJ0I6K3</accession>
<name>A0AAJ0I6K3_9PEZI</name>
<evidence type="ECO:0000313" key="2">
    <source>
        <dbReference type="EMBL" id="KAK3491016.1"/>
    </source>
</evidence>
<dbReference type="EMBL" id="JAULSX010000005">
    <property type="protein sequence ID" value="KAK3491016.1"/>
    <property type="molecule type" value="Genomic_DNA"/>
</dbReference>
<feature type="compositionally biased region" description="Basic and acidic residues" evidence="1">
    <location>
        <begin position="73"/>
        <end position="84"/>
    </location>
</feature>
<protein>
    <submittedName>
        <fullName evidence="2">Uncharacterized protein</fullName>
    </submittedName>
</protein>
<comment type="caution">
    <text evidence="2">The sequence shown here is derived from an EMBL/GenBank/DDBJ whole genome shotgun (WGS) entry which is preliminary data.</text>
</comment>
<proteinExistence type="predicted"/>